<dbReference type="AlphaFoldDB" id="A0A1Y6CHA8"/>
<evidence type="ECO:0000313" key="2">
    <source>
        <dbReference type="Proteomes" id="UP000192917"/>
    </source>
</evidence>
<dbReference type="SUPFAM" id="SSF52091">
    <property type="entry name" value="SpoIIaa-like"/>
    <property type="match status" value="1"/>
</dbReference>
<protein>
    <submittedName>
        <fullName evidence="1">Uncharacterized protein</fullName>
    </submittedName>
</protein>
<keyword evidence="2" id="KW-1185">Reference proteome</keyword>
<name>A0A1Y6CHA8_9PROT</name>
<dbReference type="EMBL" id="FWZX01000019">
    <property type="protein sequence ID" value="SMF53254.1"/>
    <property type="molecule type" value="Genomic_DNA"/>
</dbReference>
<dbReference type="InterPro" id="IPR036513">
    <property type="entry name" value="STAS_dom_sf"/>
</dbReference>
<proteinExistence type="predicted"/>
<evidence type="ECO:0000313" key="1">
    <source>
        <dbReference type="EMBL" id="SMF53254.1"/>
    </source>
</evidence>
<reference evidence="1 2" key="1">
    <citation type="submission" date="2017-04" db="EMBL/GenBank/DDBJ databases">
        <authorList>
            <person name="Afonso C.L."/>
            <person name="Miller P.J."/>
            <person name="Scott M.A."/>
            <person name="Spackman E."/>
            <person name="Goraichik I."/>
            <person name="Dimitrov K.M."/>
            <person name="Suarez D.L."/>
            <person name="Swayne D.E."/>
        </authorList>
    </citation>
    <scope>NUCLEOTIDE SEQUENCE [LARGE SCALE GENOMIC DNA]</scope>
    <source>
        <strain evidence="1 2">USBA 355</strain>
    </source>
</reference>
<accession>A0A1Y6CHA8</accession>
<gene>
    <name evidence="1" type="ORF">SAMN05428998_11912</name>
</gene>
<organism evidence="1 2">
    <name type="scientific">Tistlia consotensis USBA 355</name>
    <dbReference type="NCBI Taxonomy" id="560819"/>
    <lineage>
        <taxon>Bacteria</taxon>
        <taxon>Pseudomonadati</taxon>
        <taxon>Pseudomonadota</taxon>
        <taxon>Alphaproteobacteria</taxon>
        <taxon>Rhodospirillales</taxon>
        <taxon>Rhodovibrionaceae</taxon>
        <taxon>Tistlia</taxon>
    </lineage>
</organism>
<dbReference type="RefSeq" id="WP_085124511.1">
    <property type="nucleotide sequence ID" value="NZ_FWZX01000019.1"/>
</dbReference>
<sequence>MPESEGPILGIRASGRLTLDDGDRVPAPRLEALARRFGSLRALFYLDGGFEGWDASPAC</sequence>
<dbReference type="Proteomes" id="UP000192917">
    <property type="component" value="Unassembled WGS sequence"/>
</dbReference>